<evidence type="ECO:0000256" key="1">
    <source>
        <dbReference type="SAM" id="Coils"/>
    </source>
</evidence>
<proteinExistence type="predicted"/>
<feature type="coiled-coil region" evidence="1">
    <location>
        <begin position="6"/>
        <end position="41"/>
    </location>
</feature>
<dbReference type="Proteomes" id="UP000606396">
    <property type="component" value="Unassembled WGS sequence"/>
</dbReference>
<dbReference type="RefSeq" id="WP_190949484.1">
    <property type="nucleotide sequence ID" value="NZ_JACJTC010000007.1"/>
</dbReference>
<organism evidence="2 3">
    <name type="scientific">Nostoc punctiforme FACHB-252</name>
    <dbReference type="NCBI Taxonomy" id="1357509"/>
    <lineage>
        <taxon>Bacteria</taxon>
        <taxon>Bacillati</taxon>
        <taxon>Cyanobacteriota</taxon>
        <taxon>Cyanophyceae</taxon>
        <taxon>Nostocales</taxon>
        <taxon>Nostocaceae</taxon>
        <taxon>Nostoc</taxon>
    </lineage>
</organism>
<reference evidence="2 3" key="1">
    <citation type="journal article" date="2020" name="ISME J.">
        <title>Comparative genomics reveals insights into cyanobacterial evolution and habitat adaptation.</title>
        <authorList>
            <person name="Chen M.Y."/>
            <person name="Teng W.K."/>
            <person name="Zhao L."/>
            <person name="Hu C.X."/>
            <person name="Zhou Y.K."/>
            <person name="Han B.P."/>
            <person name="Song L.R."/>
            <person name="Shu W.S."/>
        </authorList>
    </citation>
    <scope>NUCLEOTIDE SEQUENCE [LARGE SCALE GENOMIC DNA]</scope>
    <source>
        <strain evidence="2 3">FACHB-252</strain>
    </source>
</reference>
<gene>
    <name evidence="2" type="ORF">H6G94_11170</name>
</gene>
<evidence type="ECO:0000313" key="2">
    <source>
        <dbReference type="EMBL" id="MBD2611829.1"/>
    </source>
</evidence>
<protein>
    <submittedName>
        <fullName evidence="2">Uncharacterized protein</fullName>
    </submittedName>
</protein>
<comment type="caution">
    <text evidence="2">The sequence shown here is derived from an EMBL/GenBank/DDBJ whole genome shotgun (WGS) entry which is preliminary data.</text>
</comment>
<sequence>MTNPFNEIANLLRQEEERKRLEAEKRGKEQEERQRIEEENEKFISLYEPMICRVLNQLGEILWSSSWQPRDIMTLQIDPGLTEYDGKLPYYMEDVTTQISMQKINGKIIRCQYLYDRVCKYCEIYAVGFQQIENQLIDSLVIASGTLNEEYTLDDYMGDGDNDFYLVTYPKLNAEKLVSANEDCLVEALTEIVKSRYKL</sequence>
<name>A0ABR8H8D1_NOSPU</name>
<accession>A0ABR8H8D1</accession>
<keyword evidence="3" id="KW-1185">Reference proteome</keyword>
<keyword evidence="1" id="KW-0175">Coiled coil</keyword>
<dbReference type="EMBL" id="JACJTC010000007">
    <property type="protein sequence ID" value="MBD2611829.1"/>
    <property type="molecule type" value="Genomic_DNA"/>
</dbReference>
<evidence type="ECO:0000313" key="3">
    <source>
        <dbReference type="Proteomes" id="UP000606396"/>
    </source>
</evidence>